<protein>
    <recommendedName>
        <fullName evidence="5">PKD domain-containing protein</fullName>
    </recommendedName>
</protein>
<dbReference type="InterPro" id="IPR014756">
    <property type="entry name" value="Ig_E-set"/>
</dbReference>
<feature type="signal peptide" evidence="2">
    <location>
        <begin position="1"/>
        <end position="21"/>
    </location>
</feature>
<comment type="caution">
    <text evidence="3">The sequence shown here is derived from an EMBL/GenBank/DDBJ whole genome shotgun (WGS) entry which is preliminary data.</text>
</comment>
<dbReference type="InterPro" id="IPR013783">
    <property type="entry name" value="Ig-like_fold"/>
</dbReference>
<dbReference type="AlphaFoldDB" id="A0A7X1TS96"/>
<evidence type="ECO:0000256" key="1">
    <source>
        <dbReference type="SAM" id="MobiDB-lite"/>
    </source>
</evidence>
<feature type="region of interest" description="Disordered" evidence="1">
    <location>
        <begin position="25"/>
        <end position="63"/>
    </location>
</feature>
<dbReference type="Gene3D" id="2.60.40.10">
    <property type="entry name" value="Immunoglobulins"/>
    <property type="match status" value="4"/>
</dbReference>
<dbReference type="EMBL" id="WBSL01000004">
    <property type="protein sequence ID" value="MPY67239.1"/>
    <property type="molecule type" value="Genomic_DNA"/>
</dbReference>
<sequence length="603" mass="60872">MALLPSRYGCAAALLTLTLLASCSTQTPSPGPNPQPPAGSEDTVRPTLNLTSPQQGSTASGSLLLQGTVRDNVGLSRLTYRFGNGNEQVLTLPADGAISQSLCLCGLTAGTYILTVTAYDAAGNSTSVARTVTVTTGSGTGTPADTQAPTFTLTSPAAGASVQNPVRLTGTATDNQAVTRITYQLGSEPEVALDVTPGPTVNLDTLLPSLPVGTQTVSLRAYDAAGNASSPVQVTFTVNPPSTQPGDTQAPSVSLISPTNGASVTAPVRVQGRVTDNQGVTRVVYALDNGPETAVPITPGLAVDLDFTLPSPPAGAHTLTVKAYDAAGNVSPTASRTFTVTGGGTGTPGDTVAPSVTLTSPASGATTSNPVRLTGTASDNLGVTRVTYAVDNGLETNLSVAPGQTVSFDTPLPVLSAGTHTLSVRAYDAAGNVSNAVSATITVTVDQTTGRQPLTGSAYTVNSGRSELCLLCSVDNAANVINADLSDEASMKLTVGALGDTYLRVIGTAPRTAGQRAGFVVRRAGSLLDAGVLSGLTVVTLLGGQVQETRTGAGLLDLALLAPGGDLQAVSFQTSKPFDSVELRFGAVVGALSELRVRYAFVQ</sequence>
<evidence type="ECO:0000313" key="4">
    <source>
        <dbReference type="Proteomes" id="UP000484842"/>
    </source>
</evidence>
<evidence type="ECO:0008006" key="5">
    <source>
        <dbReference type="Google" id="ProtNLM"/>
    </source>
</evidence>
<name>A0A7X1TS96_9DEIO</name>
<keyword evidence="2" id="KW-0732">Signal</keyword>
<feature type="compositionally biased region" description="Polar residues" evidence="1">
    <location>
        <begin position="46"/>
        <end position="63"/>
    </location>
</feature>
<evidence type="ECO:0000256" key="2">
    <source>
        <dbReference type="SAM" id="SignalP"/>
    </source>
</evidence>
<evidence type="ECO:0000313" key="3">
    <source>
        <dbReference type="EMBL" id="MPY67239.1"/>
    </source>
</evidence>
<dbReference type="Proteomes" id="UP000484842">
    <property type="component" value="Unassembled WGS sequence"/>
</dbReference>
<accession>A0A7X1TS96</accession>
<reference evidence="3 4" key="1">
    <citation type="submission" date="2019-10" db="EMBL/GenBank/DDBJ databases">
        <title>Deinococcus sp. isolated from soil.</title>
        <authorList>
            <person name="Li Y."/>
            <person name="Wang J."/>
        </authorList>
    </citation>
    <scope>NUCLEOTIDE SEQUENCE [LARGE SCALE GENOMIC DNA]</scope>
    <source>
        <strain evidence="3 4">SDU3-2</strain>
    </source>
</reference>
<dbReference type="Pfam" id="PF17957">
    <property type="entry name" value="Big_7"/>
    <property type="match status" value="3"/>
</dbReference>
<proteinExistence type="predicted"/>
<keyword evidence="4" id="KW-1185">Reference proteome</keyword>
<dbReference type="SUPFAM" id="SSF49299">
    <property type="entry name" value="PKD domain"/>
    <property type="match status" value="1"/>
</dbReference>
<dbReference type="SUPFAM" id="SSF81296">
    <property type="entry name" value="E set domains"/>
    <property type="match status" value="1"/>
</dbReference>
<gene>
    <name evidence="3" type="ORF">F8S09_11130</name>
</gene>
<dbReference type="InterPro" id="IPR035986">
    <property type="entry name" value="PKD_dom_sf"/>
</dbReference>
<dbReference type="Pfam" id="PF09136">
    <property type="entry name" value="Glucodextran_B"/>
    <property type="match status" value="1"/>
</dbReference>
<dbReference type="PROSITE" id="PS51257">
    <property type="entry name" value="PROKAR_LIPOPROTEIN"/>
    <property type="match status" value="1"/>
</dbReference>
<feature type="chain" id="PRO_5031549829" description="PKD domain-containing protein" evidence="2">
    <location>
        <begin position="22"/>
        <end position="603"/>
    </location>
</feature>
<dbReference type="RefSeq" id="WP_152871538.1">
    <property type="nucleotide sequence ID" value="NZ_WBSL01000004.1"/>
</dbReference>
<organism evidence="3 4">
    <name type="scientific">Deinococcus terrestris</name>
    <dbReference type="NCBI Taxonomy" id="2651870"/>
    <lineage>
        <taxon>Bacteria</taxon>
        <taxon>Thermotogati</taxon>
        <taxon>Deinococcota</taxon>
        <taxon>Deinococci</taxon>
        <taxon>Deinococcales</taxon>
        <taxon>Deinococcaceae</taxon>
        <taxon>Deinococcus</taxon>
    </lineage>
</organism>